<comment type="caution">
    <text evidence="2">The sequence shown here is derived from an EMBL/GenBank/DDBJ whole genome shotgun (WGS) entry which is preliminary data.</text>
</comment>
<dbReference type="Proteomes" id="UP000004191">
    <property type="component" value="Unassembled WGS sequence"/>
</dbReference>
<keyword evidence="3" id="KW-1185">Reference proteome</keyword>
<sequence>MEYIVESPKNEDIIKLNKIRTDEDNYRQLLSLSSESIIETEKYFFDDSNNKENIILRCENEVVGYCQLRRDKEKRRNHKATISIAIDSNFHNKGCGNILLKNIIFIAKNQLSLRKISLTVLENNDKAIALYKKNGFKIEGLLLNDTIVDGELKNVYIMGLLL</sequence>
<dbReference type="RefSeq" id="WP_005397634.1">
    <property type="nucleotide sequence ID" value="NZ_JH601088.1"/>
</dbReference>
<evidence type="ECO:0000313" key="3">
    <source>
        <dbReference type="Proteomes" id="UP000004191"/>
    </source>
</evidence>
<evidence type="ECO:0000313" key="2">
    <source>
        <dbReference type="EMBL" id="EHR35059.1"/>
    </source>
</evidence>
<dbReference type="CDD" id="cd04301">
    <property type="entry name" value="NAT_SF"/>
    <property type="match status" value="1"/>
</dbReference>
<dbReference type="HOGENOM" id="CLU_013985_19_8_9"/>
<dbReference type="PANTHER" id="PTHR43415">
    <property type="entry name" value="SPERMIDINE N(1)-ACETYLTRANSFERASE"/>
    <property type="match status" value="1"/>
</dbReference>
<dbReference type="STRING" id="883114.HMPREF9709_00485"/>
<dbReference type="InterPro" id="IPR016181">
    <property type="entry name" value="Acyl_CoA_acyltransferase"/>
</dbReference>
<reference evidence="2 3" key="1">
    <citation type="submission" date="2012-01" db="EMBL/GenBank/DDBJ databases">
        <title>The Genome Sequence of Helcococcus kunzii ATCC 51366.</title>
        <authorList>
            <consortium name="The Broad Institute Genome Sequencing Platform"/>
            <person name="Earl A."/>
            <person name="Ward D."/>
            <person name="Feldgarden M."/>
            <person name="Gevers D."/>
            <person name="Huys G."/>
            <person name="Young S.K."/>
            <person name="Zeng Q."/>
            <person name="Gargeya S."/>
            <person name="Fitzgerald M."/>
            <person name="Haas B."/>
            <person name="Abouelleil A."/>
            <person name="Alvarado L."/>
            <person name="Arachchi H.M."/>
            <person name="Berlin A."/>
            <person name="Chapman S.B."/>
            <person name="Gearin G."/>
            <person name="Goldberg J."/>
            <person name="Griggs A."/>
            <person name="Gujja S."/>
            <person name="Hansen M."/>
            <person name="Heiman D."/>
            <person name="Howarth C."/>
            <person name="Larimer J."/>
            <person name="Lui A."/>
            <person name="MacDonald P.J.P."/>
            <person name="McCowen C."/>
            <person name="Montmayeur A."/>
            <person name="Murphy C."/>
            <person name="Neiman D."/>
            <person name="Pearson M."/>
            <person name="Priest M."/>
            <person name="Roberts A."/>
            <person name="Saif S."/>
            <person name="Shea T."/>
            <person name="Sisk P."/>
            <person name="Stolte C."/>
            <person name="Sykes S."/>
            <person name="Wortman J."/>
            <person name="Nusbaum C."/>
            <person name="Birren B."/>
        </authorList>
    </citation>
    <scope>NUCLEOTIDE SEQUENCE [LARGE SCALE GENOMIC DNA]</scope>
    <source>
        <strain evidence="2 3">ATCC 51366</strain>
    </source>
</reference>
<proteinExistence type="predicted"/>
<dbReference type="Gene3D" id="3.40.630.30">
    <property type="match status" value="1"/>
</dbReference>
<dbReference type="GO" id="GO:0016747">
    <property type="term" value="F:acyltransferase activity, transferring groups other than amino-acyl groups"/>
    <property type="evidence" value="ECO:0007669"/>
    <property type="project" value="InterPro"/>
</dbReference>
<accession>H3NMC4</accession>
<dbReference type="GeneID" id="96998502"/>
<dbReference type="OrthoDB" id="9794566at2"/>
<name>H3NMC4_9FIRM</name>
<protein>
    <recommendedName>
        <fullName evidence="1">N-acetyltransferase domain-containing protein</fullName>
    </recommendedName>
</protein>
<gene>
    <name evidence="2" type="ORF">HMPREF9709_00485</name>
</gene>
<dbReference type="Pfam" id="PF00583">
    <property type="entry name" value="Acetyltransf_1"/>
    <property type="match status" value="1"/>
</dbReference>
<evidence type="ECO:0000259" key="1">
    <source>
        <dbReference type="PROSITE" id="PS51186"/>
    </source>
</evidence>
<organism evidence="2 3">
    <name type="scientific">Helcococcus kunzii ATCC 51366</name>
    <dbReference type="NCBI Taxonomy" id="883114"/>
    <lineage>
        <taxon>Bacteria</taxon>
        <taxon>Bacillati</taxon>
        <taxon>Bacillota</taxon>
        <taxon>Tissierellia</taxon>
        <taxon>Tissierellales</taxon>
        <taxon>Peptoniphilaceae</taxon>
        <taxon>Helcococcus</taxon>
    </lineage>
</organism>
<dbReference type="PANTHER" id="PTHR43415:SF3">
    <property type="entry name" value="GNAT-FAMILY ACETYLTRANSFERASE"/>
    <property type="match status" value="1"/>
</dbReference>
<dbReference type="eggNOG" id="COG0456">
    <property type="taxonomic scope" value="Bacteria"/>
</dbReference>
<feature type="domain" description="N-acetyltransferase" evidence="1">
    <location>
        <begin position="1"/>
        <end position="162"/>
    </location>
</feature>
<dbReference type="PROSITE" id="PS51186">
    <property type="entry name" value="GNAT"/>
    <property type="match status" value="1"/>
</dbReference>
<dbReference type="SUPFAM" id="SSF55729">
    <property type="entry name" value="Acyl-CoA N-acyltransferases (Nat)"/>
    <property type="match status" value="1"/>
</dbReference>
<dbReference type="EMBL" id="AGEI01000013">
    <property type="protein sequence ID" value="EHR35059.1"/>
    <property type="molecule type" value="Genomic_DNA"/>
</dbReference>
<dbReference type="AlphaFoldDB" id="H3NMC4"/>
<dbReference type="InterPro" id="IPR000182">
    <property type="entry name" value="GNAT_dom"/>
</dbReference>